<dbReference type="InterPro" id="IPR015946">
    <property type="entry name" value="KH_dom-like_a/b"/>
</dbReference>
<dbReference type="InterPro" id="IPR003718">
    <property type="entry name" value="OsmC/Ohr_fam"/>
</dbReference>
<dbReference type="Pfam" id="PF02566">
    <property type="entry name" value="OsmC"/>
    <property type="match status" value="1"/>
</dbReference>
<dbReference type="SUPFAM" id="SSF82784">
    <property type="entry name" value="OsmC-like"/>
    <property type="match status" value="1"/>
</dbReference>
<dbReference type="OrthoDB" id="5297623at2"/>
<organism evidence="1 2">
    <name type="scientific">Methylobacterium symbioticum</name>
    <dbReference type="NCBI Taxonomy" id="2584084"/>
    <lineage>
        <taxon>Bacteria</taxon>
        <taxon>Pseudomonadati</taxon>
        <taxon>Pseudomonadota</taxon>
        <taxon>Alphaproteobacteria</taxon>
        <taxon>Hyphomicrobiales</taxon>
        <taxon>Methylobacteriaceae</taxon>
        <taxon>Methylobacterium</taxon>
    </lineage>
</organism>
<dbReference type="InterPro" id="IPR036102">
    <property type="entry name" value="OsmC/Ohrsf"/>
</dbReference>
<evidence type="ECO:0000313" key="1">
    <source>
        <dbReference type="EMBL" id="VUD72390.1"/>
    </source>
</evidence>
<accession>A0A509EDX8</accession>
<gene>
    <name evidence="1" type="ORF">MET9862_02988</name>
</gene>
<proteinExistence type="predicted"/>
<protein>
    <recommendedName>
        <fullName evidence="3">Peroxiredoxin</fullName>
    </recommendedName>
</protein>
<dbReference type="EMBL" id="CABFPH010000040">
    <property type="protein sequence ID" value="VUD72390.1"/>
    <property type="molecule type" value="Genomic_DNA"/>
</dbReference>
<sequence>MSQDAIVTLRHIADYRFEVDFGGALPALAVDEAEPIGTGAGPFPEQLLTAAVANCLCASLVFALAKYRQRAIGIAAQARAQVERNAAGRLRMTGITVEIALGAEAASLDRIDRVLAQFQNFCTVSESVKAGIPVAVTVSDSAGRLLSESHAVASPTEDAP</sequence>
<keyword evidence="2" id="KW-1185">Reference proteome</keyword>
<dbReference type="Proteomes" id="UP000410984">
    <property type="component" value="Unassembled WGS sequence"/>
</dbReference>
<reference evidence="1 2" key="1">
    <citation type="submission" date="2019-06" db="EMBL/GenBank/DDBJ databases">
        <authorList>
            <person name="Rodrigo-Torres L."/>
            <person name="Arahal R. D."/>
            <person name="Lucena T."/>
        </authorList>
    </citation>
    <scope>NUCLEOTIDE SEQUENCE [LARGE SCALE GENOMIC DNA]</scope>
    <source>
        <strain evidence="1 2">SB0023/3</strain>
    </source>
</reference>
<dbReference type="RefSeq" id="WP_142583720.1">
    <property type="nucleotide sequence ID" value="NZ_CABFPH010000040.1"/>
</dbReference>
<name>A0A509EDX8_9HYPH</name>
<dbReference type="Gene3D" id="3.30.300.20">
    <property type="match status" value="1"/>
</dbReference>
<evidence type="ECO:0008006" key="3">
    <source>
        <dbReference type="Google" id="ProtNLM"/>
    </source>
</evidence>
<evidence type="ECO:0000313" key="2">
    <source>
        <dbReference type="Proteomes" id="UP000410984"/>
    </source>
</evidence>
<dbReference type="AlphaFoldDB" id="A0A509EDX8"/>